<organism evidence="1 2">
    <name type="scientific">Chionoecetes opilio</name>
    <name type="common">Atlantic snow crab</name>
    <name type="synonym">Cancer opilio</name>
    <dbReference type="NCBI Taxonomy" id="41210"/>
    <lineage>
        <taxon>Eukaryota</taxon>
        <taxon>Metazoa</taxon>
        <taxon>Ecdysozoa</taxon>
        <taxon>Arthropoda</taxon>
        <taxon>Crustacea</taxon>
        <taxon>Multicrustacea</taxon>
        <taxon>Malacostraca</taxon>
        <taxon>Eumalacostraca</taxon>
        <taxon>Eucarida</taxon>
        <taxon>Decapoda</taxon>
        <taxon>Pleocyemata</taxon>
        <taxon>Brachyura</taxon>
        <taxon>Eubrachyura</taxon>
        <taxon>Majoidea</taxon>
        <taxon>Majidae</taxon>
        <taxon>Chionoecetes</taxon>
    </lineage>
</organism>
<evidence type="ECO:0000313" key="2">
    <source>
        <dbReference type="Proteomes" id="UP000770661"/>
    </source>
</evidence>
<dbReference type="OrthoDB" id="420518at2759"/>
<name>A0A8J5CZX4_CHIOP</name>
<proteinExistence type="predicted"/>
<protein>
    <submittedName>
        <fullName evidence="1">S-formylglutathione hydrolase</fullName>
    </submittedName>
</protein>
<evidence type="ECO:0000313" key="1">
    <source>
        <dbReference type="EMBL" id="KAG0723360.1"/>
    </source>
</evidence>
<keyword evidence="1" id="KW-0378">Hydrolase</keyword>
<reference evidence="1" key="1">
    <citation type="submission" date="2020-07" db="EMBL/GenBank/DDBJ databases">
        <title>The High-quality genome of the commercially important snow crab, Chionoecetes opilio.</title>
        <authorList>
            <person name="Jeong J.-H."/>
            <person name="Ryu S."/>
        </authorList>
    </citation>
    <scope>NUCLEOTIDE SEQUENCE</scope>
    <source>
        <strain evidence="1">MADBK_172401_WGS</strain>
        <tissue evidence="1">Digestive gland</tissue>
    </source>
</reference>
<keyword evidence="2" id="KW-1185">Reference proteome</keyword>
<gene>
    <name evidence="1" type="primary">ESD</name>
    <name evidence="1" type="ORF">GWK47_042847</name>
</gene>
<sequence length="152" mass="16495">MASNPISLSFTSGSRLSQVFQHLQHLPCLSVLSVHHNKCLKTTGGCNIDGEEDSWDFGSGAGFYVDATEEKWKKITVCSPTSPKNCLPSLLRTLTWQVTGSYHGTQPRVHKLLELLNSCTSKAWLRGKESIPPADVDADKLTLVVPSTAAGL</sequence>
<accession>A0A8J5CZX4</accession>
<dbReference type="Proteomes" id="UP000770661">
    <property type="component" value="Unassembled WGS sequence"/>
</dbReference>
<dbReference type="AlphaFoldDB" id="A0A8J5CZX4"/>
<dbReference type="EMBL" id="JACEEZ010008373">
    <property type="protein sequence ID" value="KAG0723360.1"/>
    <property type="molecule type" value="Genomic_DNA"/>
</dbReference>
<comment type="caution">
    <text evidence="1">The sequence shown here is derived from an EMBL/GenBank/DDBJ whole genome shotgun (WGS) entry which is preliminary data.</text>
</comment>
<dbReference type="GO" id="GO:0016787">
    <property type="term" value="F:hydrolase activity"/>
    <property type="evidence" value="ECO:0007669"/>
    <property type="project" value="UniProtKB-KW"/>
</dbReference>